<gene>
    <name evidence="1" type="ORF">MNBD_ALPHA11-1904</name>
</gene>
<sequence length="135" mass="14853">MKKQKTASDKLQKDGHYPYQAPIDAYGNGGFRFAQMSHRGSLLCLPDGMFAWDVDNVTDIDENTLAPVLKNHREIDVLLVGLGTDIVLFDPKIRQILRDHNIIVDAVGTGGAVRTYNILLAENRAVAAALISVHL</sequence>
<proteinExistence type="predicted"/>
<name>A0A3B0TF08_9ZZZZ</name>
<protein>
    <submittedName>
        <fullName evidence="1">Uncharacterized protein</fullName>
    </submittedName>
</protein>
<dbReference type="AlphaFoldDB" id="A0A3B0TF08"/>
<dbReference type="PANTHER" id="PTHR21192:SF2">
    <property type="entry name" value="NADH DEHYDROGENASE [UBIQUINONE] 1 ALPHA SUBCOMPLEX ASSEMBLY FACTOR 3"/>
    <property type="match status" value="1"/>
</dbReference>
<dbReference type="EMBL" id="UOEQ01000050">
    <property type="protein sequence ID" value="VAW14713.1"/>
    <property type="molecule type" value="Genomic_DNA"/>
</dbReference>
<dbReference type="SUPFAM" id="SSF64076">
    <property type="entry name" value="MTH938-like"/>
    <property type="match status" value="1"/>
</dbReference>
<dbReference type="Gene3D" id="3.40.1230.10">
    <property type="entry name" value="MTH938-like"/>
    <property type="match status" value="1"/>
</dbReference>
<dbReference type="PANTHER" id="PTHR21192">
    <property type="entry name" value="NUCLEAR PROTEIN E3-3"/>
    <property type="match status" value="1"/>
</dbReference>
<organism evidence="1">
    <name type="scientific">hydrothermal vent metagenome</name>
    <dbReference type="NCBI Taxonomy" id="652676"/>
    <lineage>
        <taxon>unclassified sequences</taxon>
        <taxon>metagenomes</taxon>
        <taxon>ecological metagenomes</taxon>
    </lineage>
</organism>
<dbReference type="CDD" id="cd00248">
    <property type="entry name" value="Mth938-like"/>
    <property type="match status" value="1"/>
</dbReference>
<reference evidence="1" key="1">
    <citation type="submission" date="2018-06" db="EMBL/GenBank/DDBJ databases">
        <authorList>
            <person name="Zhirakovskaya E."/>
        </authorList>
    </citation>
    <scope>NUCLEOTIDE SEQUENCE</scope>
</reference>
<dbReference type="InterPro" id="IPR036748">
    <property type="entry name" value="MTH938-like_sf"/>
</dbReference>
<dbReference type="InterPro" id="IPR007523">
    <property type="entry name" value="NDUFAF3/AAMDC"/>
</dbReference>
<accession>A0A3B0TF08</accession>
<dbReference type="Pfam" id="PF04430">
    <property type="entry name" value="DUF498"/>
    <property type="match status" value="1"/>
</dbReference>
<evidence type="ECO:0000313" key="1">
    <source>
        <dbReference type="EMBL" id="VAW14713.1"/>
    </source>
</evidence>